<dbReference type="Proteomes" id="UP000189810">
    <property type="component" value="Chromosome I"/>
</dbReference>
<feature type="transmembrane region" description="Helical" evidence="1">
    <location>
        <begin position="53"/>
        <end position="78"/>
    </location>
</feature>
<dbReference type="GO" id="GO:0005886">
    <property type="term" value="C:plasma membrane"/>
    <property type="evidence" value="ECO:0007669"/>
    <property type="project" value="TreeGrafter"/>
</dbReference>
<dbReference type="Pfam" id="PF04341">
    <property type="entry name" value="DUF485"/>
    <property type="match status" value="1"/>
</dbReference>
<reference evidence="2 3" key="1">
    <citation type="submission" date="2016-11" db="EMBL/GenBank/DDBJ databases">
        <authorList>
            <person name="Jaros S."/>
            <person name="Januszkiewicz K."/>
            <person name="Wedrychowicz H."/>
        </authorList>
    </citation>
    <scope>NUCLEOTIDE SEQUENCE [LARGE SCALE GENOMIC DNA]</scope>
    <source>
        <strain evidence="2 3">DSM 19557</strain>
    </source>
</reference>
<accession>A0A1M6QC08</accession>
<dbReference type="OrthoDB" id="9799991at2"/>
<proteinExistence type="predicted"/>
<sequence length="96" mass="10912">MKEILQSKEFEQLVSAKNTVAFTLTALELIVYFGFILLLAFNKQIFSIKIGESMPLGIPLGIGVIVISWILTGVYVYWSNKVYDQKVQEIKKKLGR</sequence>
<dbReference type="EMBL" id="LT670846">
    <property type="protein sequence ID" value="SHK17782.1"/>
    <property type="molecule type" value="Genomic_DNA"/>
</dbReference>
<dbReference type="PANTHER" id="PTHR38598">
    <property type="entry name" value="INNER MEMBRANE PROTEIN YJCH"/>
    <property type="match status" value="1"/>
</dbReference>
<gene>
    <name evidence="2" type="ORF">SAMN05444391_0176</name>
</gene>
<keyword evidence="3" id="KW-1185">Reference proteome</keyword>
<dbReference type="PANTHER" id="PTHR38598:SF1">
    <property type="entry name" value="INNER MEMBRANE PROTEIN YJCH"/>
    <property type="match status" value="1"/>
</dbReference>
<name>A0A1M6QC08_9AQUI</name>
<evidence type="ECO:0000313" key="2">
    <source>
        <dbReference type="EMBL" id="SHK17782.1"/>
    </source>
</evidence>
<protein>
    <submittedName>
        <fullName evidence="2">Uncharacterized membrane protein, DUF485 family</fullName>
    </submittedName>
</protein>
<keyword evidence="1" id="KW-0472">Membrane</keyword>
<dbReference type="AlphaFoldDB" id="A0A1M6QC08"/>
<dbReference type="STRING" id="381751.SAMN05444391_0176"/>
<keyword evidence="1" id="KW-1133">Transmembrane helix</keyword>
<keyword evidence="1" id="KW-0812">Transmembrane</keyword>
<evidence type="ECO:0000313" key="3">
    <source>
        <dbReference type="Proteomes" id="UP000189810"/>
    </source>
</evidence>
<evidence type="ECO:0000256" key="1">
    <source>
        <dbReference type="SAM" id="Phobius"/>
    </source>
</evidence>
<dbReference type="InterPro" id="IPR007436">
    <property type="entry name" value="DUF485"/>
</dbReference>
<dbReference type="InterPro" id="IPR052959">
    <property type="entry name" value="Inner_membrane_assoc"/>
</dbReference>
<organism evidence="2 3">
    <name type="scientific">Thermocrinis minervae</name>
    <dbReference type="NCBI Taxonomy" id="381751"/>
    <lineage>
        <taxon>Bacteria</taxon>
        <taxon>Pseudomonadati</taxon>
        <taxon>Aquificota</taxon>
        <taxon>Aquificia</taxon>
        <taxon>Aquificales</taxon>
        <taxon>Aquificaceae</taxon>
        <taxon>Thermocrinis</taxon>
    </lineage>
</organism>
<feature type="transmembrane region" description="Helical" evidence="1">
    <location>
        <begin position="20"/>
        <end position="41"/>
    </location>
</feature>
<dbReference type="RefSeq" id="WP_079653374.1">
    <property type="nucleotide sequence ID" value="NZ_LT670846.1"/>
</dbReference>